<evidence type="ECO:0000313" key="3">
    <source>
        <dbReference type="Proteomes" id="UP000741863"/>
    </source>
</evidence>
<dbReference type="Proteomes" id="UP000741863">
    <property type="component" value="Unassembled WGS sequence"/>
</dbReference>
<keyword evidence="1" id="KW-0732">Signal</keyword>
<proteinExistence type="predicted"/>
<evidence type="ECO:0000256" key="1">
    <source>
        <dbReference type="SAM" id="SignalP"/>
    </source>
</evidence>
<reference evidence="2 3" key="1">
    <citation type="submission" date="2021-01" db="EMBL/GenBank/DDBJ databases">
        <title>Genomic Encyclopedia of Type Strains, Phase IV (KMG-IV): sequencing the most valuable type-strain genomes for metagenomic binning, comparative biology and taxonomic classification.</title>
        <authorList>
            <person name="Goeker M."/>
        </authorList>
    </citation>
    <scope>NUCLEOTIDE SEQUENCE [LARGE SCALE GENOMIC DNA]</scope>
    <source>
        <strain evidence="2 3">DSM 25540</strain>
    </source>
</reference>
<feature type="signal peptide" evidence="1">
    <location>
        <begin position="1"/>
        <end position="21"/>
    </location>
</feature>
<accession>A0ABS2PDQ0</accession>
<comment type="caution">
    <text evidence="2">The sequence shown here is derived from an EMBL/GenBank/DDBJ whole genome shotgun (WGS) entry which is preliminary data.</text>
</comment>
<evidence type="ECO:0000313" key="2">
    <source>
        <dbReference type="EMBL" id="MBM7633461.1"/>
    </source>
</evidence>
<dbReference type="EMBL" id="JAFBEC010000007">
    <property type="protein sequence ID" value="MBM7633461.1"/>
    <property type="molecule type" value="Genomic_DNA"/>
</dbReference>
<protein>
    <recommendedName>
        <fullName evidence="4">Lipoprotein</fullName>
    </recommendedName>
</protein>
<name>A0ABS2PDQ0_9BACL</name>
<sequence>MKKLTSSLILLVLLTGCNQYGQDLQQDLEAQDREPYNEDQEPNTLYVNHKNKKPSDDILMYSDEHGHYLTQFHDHLEALYSAMDRSDFQDAKTHTRALYDLTEKHEADATPEAFELTKELIAGTKTDLRGVMKNIKRCETSRKGCDRAQIHTENLTTWLEVMEDTYEESLYDLGITN</sequence>
<evidence type="ECO:0008006" key="4">
    <source>
        <dbReference type="Google" id="ProtNLM"/>
    </source>
</evidence>
<gene>
    <name evidence="2" type="ORF">JOD17_002555</name>
</gene>
<feature type="chain" id="PRO_5046897032" description="Lipoprotein" evidence="1">
    <location>
        <begin position="22"/>
        <end position="177"/>
    </location>
</feature>
<dbReference type="RefSeq" id="WP_204698109.1">
    <property type="nucleotide sequence ID" value="NZ_JAFBEC010000007.1"/>
</dbReference>
<dbReference type="PROSITE" id="PS51257">
    <property type="entry name" value="PROKAR_LIPOPROTEIN"/>
    <property type="match status" value="1"/>
</dbReference>
<keyword evidence="3" id="KW-1185">Reference proteome</keyword>
<organism evidence="2 3">
    <name type="scientific">Geomicrobium sediminis</name>
    <dbReference type="NCBI Taxonomy" id="1347788"/>
    <lineage>
        <taxon>Bacteria</taxon>
        <taxon>Bacillati</taxon>
        <taxon>Bacillota</taxon>
        <taxon>Bacilli</taxon>
        <taxon>Bacillales</taxon>
        <taxon>Geomicrobium</taxon>
    </lineage>
</organism>